<evidence type="ECO:0000313" key="2">
    <source>
        <dbReference type="Proteomes" id="UP000321306"/>
    </source>
</evidence>
<accession>A0A511N894</accession>
<protein>
    <submittedName>
        <fullName evidence="1">Uncharacterized protein</fullName>
    </submittedName>
</protein>
<name>A0A511N894_DEIC1</name>
<keyword evidence="2" id="KW-1185">Reference proteome</keyword>
<organism evidence="1 2">
    <name type="scientific">Deinococcus cellulosilyticus (strain DSM 18568 / NBRC 106333 / KACC 11606 / 5516J-15)</name>
    <dbReference type="NCBI Taxonomy" id="1223518"/>
    <lineage>
        <taxon>Bacteria</taxon>
        <taxon>Thermotogati</taxon>
        <taxon>Deinococcota</taxon>
        <taxon>Deinococci</taxon>
        <taxon>Deinococcales</taxon>
        <taxon>Deinococcaceae</taxon>
        <taxon>Deinococcus</taxon>
    </lineage>
</organism>
<evidence type="ECO:0000313" key="1">
    <source>
        <dbReference type="EMBL" id="GEM48708.1"/>
    </source>
</evidence>
<reference evidence="1 2" key="1">
    <citation type="submission" date="2019-07" db="EMBL/GenBank/DDBJ databases">
        <title>Whole genome shotgun sequence of Deinococcus cellulosilyticus NBRC 106333.</title>
        <authorList>
            <person name="Hosoyama A."/>
            <person name="Uohara A."/>
            <person name="Ohji S."/>
            <person name="Ichikawa N."/>
        </authorList>
    </citation>
    <scope>NUCLEOTIDE SEQUENCE [LARGE SCALE GENOMIC DNA]</scope>
    <source>
        <strain evidence="1 2">NBRC 106333</strain>
    </source>
</reference>
<dbReference type="Proteomes" id="UP000321306">
    <property type="component" value="Unassembled WGS sequence"/>
</dbReference>
<comment type="caution">
    <text evidence="1">The sequence shown here is derived from an EMBL/GenBank/DDBJ whole genome shotgun (WGS) entry which is preliminary data.</text>
</comment>
<dbReference type="RefSeq" id="WP_146888008.1">
    <property type="nucleotide sequence ID" value="NZ_BJXB01000023.1"/>
</dbReference>
<sequence length="80" mass="8892">MEDAIQKAKNECANLLHAIGETRAEEHRLGHTCQALGAHHQLQAQRLAQHITDFRGSPLEDAYLEHAGHHRQLQALGAVQ</sequence>
<proteinExistence type="predicted"/>
<dbReference type="AlphaFoldDB" id="A0A511N894"/>
<gene>
    <name evidence="1" type="ORF">DC3_43430</name>
</gene>
<dbReference type="EMBL" id="BJXB01000023">
    <property type="protein sequence ID" value="GEM48708.1"/>
    <property type="molecule type" value="Genomic_DNA"/>
</dbReference>